<feature type="domain" description="HTH hxlR-type" evidence="4">
    <location>
        <begin position="22"/>
        <end position="120"/>
    </location>
</feature>
<dbReference type="InterPro" id="IPR036388">
    <property type="entry name" value="WH-like_DNA-bd_sf"/>
</dbReference>
<evidence type="ECO:0000313" key="5">
    <source>
        <dbReference type="EMBL" id="GGA40418.1"/>
    </source>
</evidence>
<dbReference type="AlphaFoldDB" id="A0A916RAD3"/>
<proteinExistence type="predicted"/>
<keyword evidence="6" id="KW-1185">Reference proteome</keyword>
<evidence type="ECO:0000259" key="4">
    <source>
        <dbReference type="PROSITE" id="PS51118"/>
    </source>
</evidence>
<keyword evidence="3" id="KW-0804">Transcription</keyword>
<keyword evidence="1" id="KW-0805">Transcription regulation</keyword>
<dbReference type="PROSITE" id="PS51118">
    <property type="entry name" value="HTH_HXLR"/>
    <property type="match status" value="1"/>
</dbReference>
<name>A0A916RAD3_9HYPH</name>
<comment type="caution">
    <text evidence="5">The sequence shown here is derived from an EMBL/GenBank/DDBJ whole genome shotgun (WGS) entry which is preliminary data.</text>
</comment>
<dbReference type="Pfam" id="PF01638">
    <property type="entry name" value="HxlR"/>
    <property type="match status" value="1"/>
</dbReference>
<keyword evidence="2" id="KW-0238">DNA-binding</keyword>
<dbReference type="RefSeq" id="WP_127073238.1">
    <property type="nucleotide sequence ID" value="NZ_BMKB01000001.1"/>
</dbReference>
<dbReference type="Gene3D" id="1.10.10.10">
    <property type="entry name" value="Winged helix-like DNA-binding domain superfamily/Winged helix DNA-binding domain"/>
    <property type="match status" value="1"/>
</dbReference>
<dbReference type="InterPro" id="IPR002577">
    <property type="entry name" value="HTH_HxlR"/>
</dbReference>
<organism evidence="5 6">
    <name type="scientific">Pelagibacterium lentulum</name>
    <dbReference type="NCBI Taxonomy" id="2029865"/>
    <lineage>
        <taxon>Bacteria</taxon>
        <taxon>Pseudomonadati</taxon>
        <taxon>Pseudomonadota</taxon>
        <taxon>Alphaproteobacteria</taxon>
        <taxon>Hyphomicrobiales</taxon>
        <taxon>Devosiaceae</taxon>
        <taxon>Pelagibacterium</taxon>
    </lineage>
</organism>
<accession>A0A916RAD3</accession>
<dbReference type="EMBL" id="BMKB01000001">
    <property type="protein sequence ID" value="GGA40418.1"/>
    <property type="molecule type" value="Genomic_DNA"/>
</dbReference>
<reference evidence="5 6" key="1">
    <citation type="journal article" date="2014" name="Int. J. Syst. Evol. Microbiol.">
        <title>Complete genome sequence of Corynebacterium casei LMG S-19264T (=DSM 44701T), isolated from a smear-ripened cheese.</title>
        <authorList>
            <consortium name="US DOE Joint Genome Institute (JGI-PGF)"/>
            <person name="Walter F."/>
            <person name="Albersmeier A."/>
            <person name="Kalinowski J."/>
            <person name="Ruckert C."/>
        </authorList>
    </citation>
    <scope>NUCLEOTIDE SEQUENCE [LARGE SCALE GENOMIC DNA]</scope>
    <source>
        <strain evidence="5 6">CGMCC 1.15896</strain>
    </source>
</reference>
<dbReference type="InterPro" id="IPR036390">
    <property type="entry name" value="WH_DNA-bd_sf"/>
</dbReference>
<sequence>MNTDALRHSNVLPGAVHDRANCPVDTAISVIAGKWKLLLLRPLYLHGPLRYNALLRLASPIAAKELTRNLHELEYAGLVKRRPQDDTNSDAYELTELGKTLEQTFRALGEFGTTYLRSRRAT</sequence>
<protein>
    <submittedName>
        <fullName evidence="5">HxlR family transcriptional regulator</fullName>
    </submittedName>
</protein>
<evidence type="ECO:0000256" key="3">
    <source>
        <dbReference type="ARBA" id="ARBA00023163"/>
    </source>
</evidence>
<dbReference type="PANTHER" id="PTHR33204">
    <property type="entry name" value="TRANSCRIPTIONAL REGULATOR, MARR FAMILY"/>
    <property type="match status" value="1"/>
</dbReference>
<evidence type="ECO:0000256" key="2">
    <source>
        <dbReference type="ARBA" id="ARBA00023125"/>
    </source>
</evidence>
<dbReference type="Proteomes" id="UP000596977">
    <property type="component" value="Unassembled WGS sequence"/>
</dbReference>
<gene>
    <name evidence="5" type="ORF">GCM10011499_07460</name>
</gene>
<dbReference type="SUPFAM" id="SSF46785">
    <property type="entry name" value="Winged helix' DNA-binding domain"/>
    <property type="match status" value="1"/>
</dbReference>
<evidence type="ECO:0000256" key="1">
    <source>
        <dbReference type="ARBA" id="ARBA00023015"/>
    </source>
</evidence>
<dbReference type="GO" id="GO:0003677">
    <property type="term" value="F:DNA binding"/>
    <property type="evidence" value="ECO:0007669"/>
    <property type="project" value="UniProtKB-KW"/>
</dbReference>
<dbReference type="OrthoDB" id="9800350at2"/>
<evidence type="ECO:0000313" key="6">
    <source>
        <dbReference type="Proteomes" id="UP000596977"/>
    </source>
</evidence>